<dbReference type="GO" id="GO:0000132">
    <property type="term" value="P:establishment of mitotic spindle orientation"/>
    <property type="evidence" value="ECO:0007669"/>
    <property type="project" value="TreeGrafter"/>
</dbReference>
<keyword evidence="5" id="KW-0493">Microtubule</keyword>
<reference evidence="11 12" key="1">
    <citation type="submission" date="2021-06" db="EMBL/GenBank/DDBJ databases">
        <title>Caerostris darwini draft genome.</title>
        <authorList>
            <person name="Kono N."/>
            <person name="Arakawa K."/>
        </authorList>
    </citation>
    <scope>NUCLEOTIDE SEQUENCE [LARGE SCALE GENOMIC DNA]</scope>
</reference>
<dbReference type="InterPro" id="IPR033494">
    <property type="entry name" value="NUDE"/>
</dbReference>
<evidence type="ECO:0000259" key="10">
    <source>
        <dbReference type="Pfam" id="PF04880"/>
    </source>
</evidence>
<feature type="domain" description="NUDE" evidence="10">
    <location>
        <begin position="202"/>
        <end position="347"/>
    </location>
</feature>
<proteinExistence type="inferred from homology"/>
<dbReference type="Pfam" id="PF04880">
    <property type="entry name" value="NUDE_C"/>
    <property type="match status" value="1"/>
</dbReference>
<feature type="compositionally biased region" description="Basic and acidic residues" evidence="9">
    <location>
        <begin position="338"/>
        <end position="352"/>
    </location>
</feature>
<dbReference type="Proteomes" id="UP001054837">
    <property type="component" value="Unassembled WGS sequence"/>
</dbReference>
<dbReference type="GO" id="GO:0007100">
    <property type="term" value="P:mitotic centrosome separation"/>
    <property type="evidence" value="ECO:0007669"/>
    <property type="project" value="TreeGrafter"/>
</dbReference>
<sequence>MNKKIKIAFKNYSDKVWEDKLMNFGWNRGLLYGFTKALKNTHTKITLLNGPMSTASFNKVKAKKIWNSMHEQNISFSNIEEERDYYKALAIEYEQKYQETKLELEEFQDSSRELEAELEMQLEQTDARNRELKSLSNRLQLECDNLKDKLQKTQHDSQSQIADLEDELSRVTATRDDLQKYIRELEQLNDDLERAKRAAVSSLEDFEARLNQAIERNAFLESELDEKEALKVTVQRLKDESRDLRQEMVAHHRPVYERTFSEDKPGHIKTVVDSNKIKSELENLPEVPTKRLSSLQLSSSSPLTPSSRISALNIVGDLLRKVGALESKLASCRAYVKDTSSKSEKEEFEKHSQVPPKHLINKSSLSSQDCISLTA</sequence>
<comment type="subcellular location">
    <subcellularLocation>
        <location evidence="2">Cytoplasm</location>
        <location evidence="2">Cytoskeleton</location>
        <location evidence="2">Microtubule organizing center</location>
        <location evidence="2">Centrosome</location>
    </subcellularLocation>
    <subcellularLocation>
        <location evidence="1">Cytoplasm</location>
        <location evidence="1">Cytoskeleton</location>
        <location evidence="1">Spindle</location>
    </subcellularLocation>
</comment>
<evidence type="ECO:0000313" key="11">
    <source>
        <dbReference type="EMBL" id="GIY80006.1"/>
    </source>
</evidence>
<name>A0AAV4WBY6_9ARAC</name>
<comment type="similarity">
    <text evidence="3">Belongs to the nudE family.</text>
</comment>
<protein>
    <submittedName>
        <fullName evidence="11">Nuclear distribution protein nudE-like 1</fullName>
    </submittedName>
</protein>
<dbReference type="GO" id="GO:0005874">
    <property type="term" value="C:microtubule"/>
    <property type="evidence" value="ECO:0007669"/>
    <property type="project" value="UniProtKB-KW"/>
</dbReference>
<dbReference type="AlphaFoldDB" id="A0AAV4WBY6"/>
<dbReference type="EMBL" id="BPLQ01014468">
    <property type="protein sequence ID" value="GIY80006.1"/>
    <property type="molecule type" value="Genomic_DNA"/>
</dbReference>
<feature type="region of interest" description="Disordered" evidence="9">
    <location>
        <begin position="338"/>
        <end position="375"/>
    </location>
</feature>
<keyword evidence="7" id="KW-0206">Cytoskeleton</keyword>
<dbReference type="GO" id="GO:0007020">
    <property type="term" value="P:microtubule nucleation"/>
    <property type="evidence" value="ECO:0007669"/>
    <property type="project" value="TreeGrafter"/>
</dbReference>
<comment type="caution">
    <text evidence="11">The sequence shown here is derived from an EMBL/GenBank/DDBJ whole genome shotgun (WGS) entry which is preliminary data.</text>
</comment>
<dbReference type="GO" id="GO:0016477">
    <property type="term" value="P:cell migration"/>
    <property type="evidence" value="ECO:0007669"/>
    <property type="project" value="TreeGrafter"/>
</dbReference>
<evidence type="ECO:0000313" key="12">
    <source>
        <dbReference type="Proteomes" id="UP001054837"/>
    </source>
</evidence>
<evidence type="ECO:0000256" key="3">
    <source>
        <dbReference type="ARBA" id="ARBA00007429"/>
    </source>
</evidence>
<dbReference type="PANTHER" id="PTHR10921:SF1">
    <property type="entry name" value="NUCLEAR DISTRIBUTION PROTEIN NUDE HOMOLOG"/>
    <property type="match status" value="1"/>
</dbReference>
<evidence type="ECO:0000256" key="2">
    <source>
        <dbReference type="ARBA" id="ARBA00004300"/>
    </source>
</evidence>
<evidence type="ECO:0000256" key="7">
    <source>
        <dbReference type="ARBA" id="ARBA00023212"/>
    </source>
</evidence>
<keyword evidence="4" id="KW-0963">Cytoplasm</keyword>
<organism evidence="11 12">
    <name type="scientific">Caerostris darwini</name>
    <dbReference type="NCBI Taxonomy" id="1538125"/>
    <lineage>
        <taxon>Eukaryota</taxon>
        <taxon>Metazoa</taxon>
        <taxon>Ecdysozoa</taxon>
        <taxon>Arthropoda</taxon>
        <taxon>Chelicerata</taxon>
        <taxon>Arachnida</taxon>
        <taxon>Araneae</taxon>
        <taxon>Araneomorphae</taxon>
        <taxon>Entelegynae</taxon>
        <taxon>Araneoidea</taxon>
        <taxon>Araneidae</taxon>
        <taxon>Caerostris</taxon>
    </lineage>
</organism>
<dbReference type="GO" id="GO:0007059">
    <property type="term" value="P:chromosome segregation"/>
    <property type="evidence" value="ECO:0007669"/>
    <property type="project" value="TreeGrafter"/>
</dbReference>
<dbReference type="GO" id="GO:0005871">
    <property type="term" value="C:kinesin complex"/>
    <property type="evidence" value="ECO:0007669"/>
    <property type="project" value="TreeGrafter"/>
</dbReference>
<feature type="compositionally biased region" description="Polar residues" evidence="9">
    <location>
        <begin position="361"/>
        <end position="375"/>
    </location>
</feature>
<gene>
    <name evidence="11" type="primary">NDEL1</name>
    <name evidence="11" type="ORF">CDAR_30711</name>
</gene>
<keyword evidence="6 8" id="KW-0175">Coiled coil</keyword>
<evidence type="ECO:0000256" key="1">
    <source>
        <dbReference type="ARBA" id="ARBA00004186"/>
    </source>
</evidence>
<dbReference type="GO" id="GO:0000776">
    <property type="term" value="C:kinetochore"/>
    <property type="evidence" value="ECO:0007669"/>
    <property type="project" value="TreeGrafter"/>
</dbReference>
<evidence type="ECO:0000256" key="4">
    <source>
        <dbReference type="ARBA" id="ARBA00022490"/>
    </source>
</evidence>
<dbReference type="GO" id="GO:0051642">
    <property type="term" value="P:centrosome localization"/>
    <property type="evidence" value="ECO:0007669"/>
    <property type="project" value="TreeGrafter"/>
</dbReference>
<dbReference type="GO" id="GO:0005819">
    <property type="term" value="C:spindle"/>
    <property type="evidence" value="ECO:0007669"/>
    <property type="project" value="UniProtKB-SubCell"/>
</dbReference>
<dbReference type="PANTHER" id="PTHR10921">
    <property type="entry name" value="NUCLEAR DISTRIBUTION PROTEIN NUDE HOMOLOG 1"/>
    <property type="match status" value="1"/>
</dbReference>
<evidence type="ECO:0000256" key="9">
    <source>
        <dbReference type="SAM" id="MobiDB-lite"/>
    </source>
</evidence>
<accession>A0AAV4WBY6</accession>
<dbReference type="GO" id="GO:0005813">
    <property type="term" value="C:centrosome"/>
    <property type="evidence" value="ECO:0007669"/>
    <property type="project" value="UniProtKB-SubCell"/>
</dbReference>
<dbReference type="GO" id="GO:0008017">
    <property type="term" value="F:microtubule binding"/>
    <property type="evidence" value="ECO:0007669"/>
    <property type="project" value="InterPro"/>
</dbReference>
<evidence type="ECO:0000256" key="5">
    <source>
        <dbReference type="ARBA" id="ARBA00022701"/>
    </source>
</evidence>
<dbReference type="InterPro" id="IPR006964">
    <property type="entry name" value="NUDE_dom"/>
</dbReference>
<dbReference type="Gene3D" id="6.10.250.1080">
    <property type="match status" value="1"/>
</dbReference>
<dbReference type="SUPFAM" id="SSF90257">
    <property type="entry name" value="Myosin rod fragments"/>
    <property type="match status" value="1"/>
</dbReference>
<keyword evidence="12" id="KW-1185">Reference proteome</keyword>
<feature type="coiled-coil region" evidence="8">
    <location>
        <begin position="90"/>
        <end position="247"/>
    </location>
</feature>
<evidence type="ECO:0000256" key="8">
    <source>
        <dbReference type="SAM" id="Coils"/>
    </source>
</evidence>
<dbReference type="GO" id="GO:0047496">
    <property type="term" value="P:vesicle transport along microtubule"/>
    <property type="evidence" value="ECO:0007669"/>
    <property type="project" value="TreeGrafter"/>
</dbReference>
<evidence type="ECO:0000256" key="6">
    <source>
        <dbReference type="ARBA" id="ARBA00023054"/>
    </source>
</evidence>